<dbReference type="InterPro" id="IPR058625">
    <property type="entry name" value="MdtA-like_BSH"/>
</dbReference>
<dbReference type="Gene3D" id="2.40.30.170">
    <property type="match status" value="1"/>
</dbReference>
<comment type="subcellular location">
    <subcellularLocation>
        <location evidence="1">Cell envelope</location>
    </subcellularLocation>
</comment>
<dbReference type="PANTHER" id="PTHR32347:SF27">
    <property type="entry name" value="RND EFFLUX PUMP MEMBRANE FUSION PROTEIN BARREL-SANDWICH DOMAIN-CONTAINING PROTEIN"/>
    <property type="match status" value="1"/>
</dbReference>
<dbReference type="Gene3D" id="1.10.287.470">
    <property type="entry name" value="Helix hairpin bin"/>
    <property type="match status" value="1"/>
</dbReference>
<evidence type="ECO:0000256" key="2">
    <source>
        <dbReference type="ARBA" id="ARBA00023054"/>
    </source>
</evidence>
<dbReference type="SUPFAM" id="SSF111369">
    <property type="entry name" value="HlyD-like secretion proteins"/>
    <property type="match status" value="1"/>
</dbReference>
<protein>
    <submittedName>
        <fullName evidence="6">Uncharacterized protein</fullName>
    </submittedName>
</protein>
<dbReference type="AlphaFoldDB" id="A0A381VHY0"/>
<gene>
    <name evidence="6" type="ORF">METZ01_LOCUS91907</name>
</gene>
<keyword evidence="2 3" id="KW-0175">Coiled coil</keyword>
<dbReference type="GO" id="GO:0030313">
    <property type="term" value="C:cell envelope"/>
    <property type="evidence" value="ECO:0007669"/>
    <property type="project" value="UniProtKB-SubCell"/>
</dbReference>
<reference evidence="6" key="1">
    <citation type="submission" date="2018-05" db="EMBL/GenBank/DDBJ databases">
        <authorList>
            <person name="Lanie J.A."/>
            <person name="Ng W.-L."/>
            <person name="Kazmierczak K.M."/>
            <person name="Andrzejewski T.M."/>
            <person name="Davidsen T.M."/>
            <person name="Wayne K.J."/>
            <person name="Tettelin H."/>
            <person name="Glass J.I."/>
            <person name="Rusch D."/>
            <person name="Podicherti R."/>
            <person name="Tsui H.-C.T."/>
            <person name="Winkler M.E."/>
        </authorList>
    </citation>
    <scope>NUCLEOTIDE SEQUENCE</scope>
</reference>
<dbReference type="InterPro" id="IPR050465">
    <property type="entry name" value="UPF0194_transport"/>
</dbReference>
<sequence length="426" mass="46263">MKNRTKVSIILTLIVLAAAAFGWTRYRERSKIPEVQAERIERRNLVATVAASGKIEPERMVNISADTMGRVTSLVVEEGQQVDEGQFLMLIDPESAESAVEMGTAGLRAAQELLNAARVAVETSHANLDLALRNEERAVGLSKDSIVSQEELDRVESEVKVRRSELEARETEVRAQEQRLQQETANLRSARHVLSKVTIDAPMAGVITRLNIEQGETVVIGTMNNAGTVLMTVADLSVILAVLEVDEVDIRDVKLGQEASVVVDAMPDTPFKGLVTKIASSAIQASGSAAAAGDQRGTNFEVEVTIQEEILGVRQDFSCSADITTATRDDAVAVPIQALTVREDDEEEEQEGVFVLRDAVVVFTPVEIGIAGERYFEVLDGLQEGDEVVTGPYAEVRELMDGDAVILEEAENDKDSGFSFSFSVSE</sequence>
<dbReference type="Pfam" id="PF25990">
    <property type="entry name" value="Beta-barrel_YknX"/>
    <property type="match status" value="1"/>
</dbReference>
<feature type="domain" description="YknX-like beta-barrel" evidence="5">
    <location>
        <begin position="244"/>
        <end position="323"/>
    </location>
</feature>
<dbReference type="EMBL" id="UINC01008685">
    <property type="protein sequence ID" value="SVA39053.1"/>
    <property type="molecule type" value="Genomic_DNA"/>
</dbReference>
<dbReference type="Gene3D" id="2.40.50.100">
    <property type="match status" value="1"/>
</dbReference>
<evidence type="ECO:0000256" key="1">
    <source>
        <dbReference type="ARBA" id="ARBA00004196"/>
    </source>
</evidence>
<name>A0A381VHY0_9ZZZZ</name>
<evidence type="ECO:0000313" key="6">
    <source>
        <dbReference type="EMBL" id="SVA39053.1"/>
    </source>
</evidence>
<dbReference type="PANTHER" id="PTHR32347">
    <property type="entry name" value="EFFLUX SYSTEM COMPONENT YKNX-RELATED"/>
    <property type="match status" value="1"/>
</dbReference>
<accession>A0A381VHY0</accession>
<dbReference type="Gene3D" id="2.40.420.20">
    <property type="match status" value="1"/>
</dbReference>
<proteinExistence type="predicted"/>
<feature type="domain" description="Multidrug resistance protein MdtA-like barrel-sandwich hybrid" evidence="4">
    <location>
        <begin position="59"/>
        <end position="225"/>
    </location>
</feature>
<evidence type="ECO:0000259" key="4">
    <source>
        <dbReference type="Pfam" id="PF25917"/>
    </source>
</evidence>
<organism evidence="6">
    <name type="scientific">marine metagenome</name>
    <dbReference type="NCBI Taxonomy" id="408172"/>
    <lineage>
        <taxon>unclassified sequences</taxon>
        <taxon>metagenomes</taxon>
        <taxon>ecological metagenomes</taxon>
    </lineage>
</organism>
<feature type="coiled-coil region" evidence="3">
    <location>
        <begin position="161"/>
        <end position="193"/>
    </location>
</feature>
<evidence type="ECO:0000256" key="3">
    <source>
        <dbReference type="SAM" id="Coils"/>
    </source>
</evidence>
<evidence type="ECO:0000259" key="5">
    <source>
        <dbReference type="Pfam" id="PF25990"/>
    </source>
</evidence>
<dbReference type="InterPro" id="IPR058636">
    <property type="entry name" value="Beta-barrel_YknX"/>
</dbReference>
<dbReference type="Pfam" id="PF25917">
    <property type="entry name" value="BSH_RND"/>
    <property type="match status" value="1"/>
</dbReference>